<evidence type="ECO:0008006" key="4">
    <source>
        <dbReference type="Google" id="ProtNLM"/>
    </source>
</evidence>
<dbReference type="EMBL" id="QGBI01000014">
    <property type="protein sequence ID" value="MBX3891230.1"/>
    <property type="molecule type" value="Genomic_DNA"/>
</dbReference>
<evidence type="ECO:0000256" key="1">
    <source>
        <dbReference type="SAM" id="MobiDB-lite"/>
    </source>
</evidence>
<feature type="region of interest" description="Disordered" evidence="1">
    <location>
        <begin position="208"/>
        <end position="259"/>
    </location>
</feature>
<sequence length="259" mass="28740">MTTAENVNLLRPTVTESVAEFAREAFGRQMRGAVAMEPVEFCSTIVQSIVRREYLLLNKNISFTIDAPRTLPRFDTTACDEIDDLFKKKIGDTIVYVDNLTKQLWTLFENNSETPAAEFPGMLKQDLPYVSPRVKEYIKLLRRADEYLKLIWAAYLAGLVSARDRHSAEIAVRKRLRSISNLARDVKFRMYKQFNAWQAAEKARLPAGSSAAATAGSAHTGDETEETDAIEEGTTASATDRAISVAPASTEANSHAEAA</sequence>
<dbReference type="RefSeq" id="WP_182553213.1">
    <property type="nucleotide sequence ID" value="NZ_QGAQ01000014.1"/>
</dbReference>
<reference evidence="2" key="1">
    <citation type="submission" date="2018-06" db="EMBL/GenBank/DDBJ databases">
        <authorList>
            <person name="O'Rourke A."/>
        </authorList>
    </citation>
    <scope>NUCLEOTIDE SEQUENCE</scope>
    <source>
        <strain evidence="2">132550021-3</strain>
    </source>
</reference>
<feature type="compositionally biased region" description="Low complexity" evidence="1">
    <location>
        <begin position="208"/>
        <end position="219"/>
    </location>
</feature>
<evidence type="ECO:0000313" key="3">
    <source>
        <dbReference type="Proteomes" id="UP001199322"/>
    </source>
</evidence>
<organism evidence="2 3">
    <name type="scientific">Ralstonia pickettii</name>
    <name type="common">Burkholderia pickettii</name>
    <dbReference type="NCBI Taxonomy" id="329"/>
    <lineage>
        <taxon>Bacteria</taxon>
        <taxon>Pseudomonadati</taxon>
        <taxon>Pseudomonadota</taxon>
        <taxon>Betaproteobacteria</taxon>
        <taxon>Burkholderiales</taxon>
        <taxon>Burkholderiaceae</taxon>
        <taxon>Ralstonia</taxon>
    </lineage>
</organism>
<evidence type="ECO:0000313" key="2">
    <source>
        <dbReference type="EMBL" id="MBX3891230.1"/>
    </source>
</evidence>
<protein>
    <recommendedName>
        <fullName evidence="4">DUF1845 domain-containing protein</fullName>
    </recommendedName>
</protein>
<proteinExistence type="predicted"/>
<dbReference type="Proteomes" id="UP001199322">
    <property type="component" value="Unassembled WGS sequence"/>
</dbReference>
<comment type="caution">
    <text evidence="2">The sequence shown here is derived from an EMBL/GenBank/DDBJ whole genome shotgun (WGS) entry which is preliminary data.</text>
</comment>
<name>A0AAW4Q5L8_RALPI</name>
<gene>
    <name evidence="2" type="ORF">DEE74_15305</name>
</gene>
<accession>A0AAW4Q5L8</accession>
<dbReference type="AlphaFoldDB" id="A0AAW4Q5L8"/>